<dbReference type="PANTHER" id="PTHR43861">
    <property type="entry name" value="TRANS-ACONITATE 2-METHYLTRANSFERASE-RELATED"/>
    <property type="match status" value="1"/>
</dbReference>
<evidence type="ECO:0000313" key="3">
    <source>
        <dbReference type="EMBL" id="PWE20385.1"/>
    </source>
</evidence>
<evidence type="ECO:0000256" key="1">
    <source>
        <dbReference type="ARBA" id="ARBA00022679"/>
    </source>
</evidence>
<dbReference type="Gene3D" id="3.40.50.150">
    <property type="entry name" value="Vaccinia Virus protein VP39"/>
    <property type="match status" value="1"/>
</dbReference>
<name>A0A2U2BZB3_9BACT</name>
<keyword evidence="3" id="KW-0489">Methyltransferase</keyword>
<proteinExistence type="predicted"/>
<protein>
    <submittedName>
        <fullName evidence="3">Class I SAM-dependent methyltransferase</fullName>
    </submittedName>
</protein>
<dbReference type="AlphaFoldDB" id="A0A2U2BZB3"/>
<dbReference type="Pfam" id="PF13847">
    <property type="entry name" value="Methyltransf_31"/>
    <property type="match status" value="1"/>
</dbReference>
<dbReference type="SUPFAM" id="SSF53335">
    <property type="entry name" value="S-adenosyl-L-methionine-dependent methyltransferases"/>
    <property type="match status" value="1"/>
</dbReference>
<dbReference type="InterPro" id="IPR029063">
    <property type="entry name" value="SAM-dependent_MTases_sf"/>
</dbReference>
<dbReference type="Proteomes" id="UP000245014">
    <property type="component" value="Unassembled WGS sequence"/>
</dbReference>
<dbReference type="InterPro" id="IPR025714">
    <property type="entry name" value="Methyltranfer_dom"/>
</dbReference>
<comment type="caution">
    <text evidence="3">The sequence shown here is derived from an EMBL/GenBank/DDBJ whole genome shotgun (WGS) entry which is preliminary data.</text>
</comment>
<feature type="domain" description="Methyltransferase" evidence="2">
    <location>
        <begin position="38"/>
        <end position="149"/>
    </location>
</feature>
<keyword evidence="1 3" id="KW-0808">Transferase</keyword>
<organism evidence="3 4">
    <name type="scientific">Aliarcobacter skirrowii</name>
    <dbReference type="NCBI Taxonomy" id="28200"/>
    <lineage>
        <taxon>Bacteria</taxon>
        <taxon>Pseudomonadati</taxon>
        <taxon>Campylobacterota</taxon>
        <taxon>Epsilonproteobacteria</taxon>
        <taxon>Campylobacterales</taxon>
        <taxon>Arcobacteraceae</taxon>
        <taxon>Aliarcobacter</taxon>
    </lineage>
</organism>
<dbReference type="EMBL" id="QEYI01000007">
    <property type="protein sequence ID" value="PWE20385.1"/>
    <property type="molecule type" value="Genomic_DNA"/>
</dbReference>
<dbReference type="STRING" id="28200.GCA_001572935_01316"/>
<evidence type="ECO:0000259" key="2">
    <source>
        <dbReference type="Pfam" id="PF13847"/>
    </source>
</evidence>
<dbReference type="GO" id="GO:0008168">
    <property type="term" value="F:methyltransferase activity"/>
    <property type="evidence" value="ECO:0007669"/>
    <property type="project" value="UniProtKB-KW"/>
</dbReference>
<dbReference type="PANTHER" id="PTHR43861:SF3">
    <property type="entry name" value="PUTATIVE (AFU_ORTHOLOGUE AFUA_2G14390)-RELATED"/>
    <property type="match status" value="1"/>
</dbReference>
<gene>
    <name evidence="3" type="ORF">DF188_07910</name>
</gene>
<dbReference type="CDD" id="cd02440">
    <property type="entry name" value="AdoMet_MTases"/>
    <property type="match status" value="1"/>
</dbReference>
<dbReference type="RefSeq" id="WP_109066114.1">
    <property type="nucleotide sequence ID" value="NZ_JAUQUC010000022.1"/>
</dbReference>
<reference evidence="3 4" key="1">
    <citation type="submission" date="2018-05" db="EMBL/GenBank/DDBJ databases">
        <title>Antimicrobial susceptibility testing and genomic analysis of Arcobacter skirrowii strains and one Arcobacter butzleri isolated from German poultry farms.</title>
        <authorList>
            <person name="Haenel I."/>
            <person name="Hotzel H."/>
            <person name="Tomaso H."/>
            <person name="Busch A."/>
        </authorList>
    </citation>
    <scope>NUCLEOTIDE SEQUENCE [LARGE SCALE GENOMIC DNA]</scope>
    <source>
        <strain evidence="4">v</strain>
    </source>
</reference>
<dbReference type="GO" id="GO:0032259">
    <property type="term" value="P:methylation"/>
    <property type="evidence" value="ECO:0007669"/>
    <property type="project" value="UniProtKB-KW"/>
</dbReference>
<sequence length="204" mass="23719">MSKFDDRAKDWDKKQTTLDRTEACIENIRKNVDLKNVKNILEYGCGTGLVSFALKNNSNKVIGFDNSIKMVEEFNNKAKQRALDNIKAFKHDIENDSIEENSFDLIVTSMSLHHIKNLDIFFKKASKALKTGGTLCINDLEKEDGTFHKKYNNEGVYHFGFSKEELEEICFKLGFSNFIYERVFVFKRDYGDFPLFNFYAKKVN</sequence>
<accession>A0A2U2BZB3</accession>
<evidence type="ECO:0000313" key="4">
    <source>
        <dbReference type="Proteomes" id="UP000245014"/>
    </source>
</evidence>